<evidence type="ECO:0000313" key="3">
    <source>
        <dbReference type="EMBL" id="MBU5669061.1"/>
    </source>
</evidence>
<protein>
    <recommendedName>
        <fullName evidence="1">Putative competence-damage inducible protein</fullName>
    </recommendedName>
</protein>
<evidence type="ECO:0000259" key="2">
    <source>
        <dbReference type="SMART" id="SM00852"/>
    </source>
</evidence>
<feature type="domain" description="MoaB/Mog" evidence="2">
    <location>
        <begin position="4"/>
        <end position="171"/>
    </location>
</feature>
<dbReference type="HAMAP" id="MF_00226_B">
    <property type="entry name" value="CinA_B"/>
    <property type="match status" value="1"/>
</dbReference>
<dbReference type="Pfam" id="PF00994">
    <property type="entry name" value="MoCF_biosynth"/>
    <property type="match status" value="1"/>
</dbReference>
<gene>
    <name evidence="1" type="primary">cinA</name>
    <name evidence="3" type="ORF">KQI68_04310</name>
</gene>
<dbReference type="PIRSF" id="PIRSF006728">
    <property type="entry name" value="CinA"/>
    <property type="match status" value="1"/>
</dbReference>
<dbReference type="InterPro" id="IPR001453">
    <property type="entry name" value="MoaB/Mog_dom"/>
</dbReference>
<keyword evidence="4" id="KW-1185">Reference proteome</keyword>
<dbReference type="NCBIfam" id="TIGR00177">
    <property type="entry name" value="molyb_syn"/>
    <property type="match status" value="1"/>
</dbReference>
<reference evidence="3 4" key="1">
    <citation type="submission" date="2021-06" db="EMBL/GenBank/DDBJ databases">
        <authorList>
            <person name="Sun Q."/>
            <person name="Li D."/>
        </authorList>
    </citation>
    <scope>NUCLEOTIDE SEQUENCE [LARGE SCALE GENOMIC DNA]</scope>
    <source>
        <strain evidence="3 4">MSJ-1</strain>
    </source>
</reference>
<dbReference type="InterPro" id="IPR008136">
    <property type="entry name" value="CinA_C"/>
</dbReference>
<dbReference type="NCBIfam" id="NF001813">
    <property type="entry name" value="PRK00549.1"/>
    <property type="match status" value="1"/>
</dbReference>
<dbReference type="EMBL" id="JAHLQO010000003">
    <property type="protein sequence ID" value="MBU5669061.1"/>
    <property type="molecule type" value="Genomic_DNA"/>
</dbReference>
<evidence type="ECO:0000313" key="4">
    <source>
        <dbReference type="Proteomes" id="UP000783742"/>
    </source>
</evidence>
<comment type="similarity">
    <text evidence="1">Belongs to the CinA family.</text>
</comment>
<name>A0ABS6FIK0_9FIRM</name>
<dbReference type="InterPro" id="IPR008135">
    <property type="entry name" value="Competence-induced_CinA"/>
</dbReference>
<proteinExistence type="inferred from homology"/>
<sequence>MKASIITVGTEILIGSILNTNSKYISSKLTDAGVDVIRQSSVDDNMDDIVKEIETSVEKSDLIILTGGLGPTDDDITREAVAKYLNREIYLDENEKRKMEERFLKLKKTFTKNNLKQIMLIEGSEKINNNWGVALGEVVSLDNKKILLLPGPPSEMEPMFDSYLIENINSDEFIIIKSIDVIGIGESAIEDKIRKMKFDKSLSINTFAMSTHTEVKIIGKSSDKEKLEISIKDAMDKLYEEFRNHIFSESNEDVAEKIVDILKNNNLKLSFAESITGGMLASAITDISGASSVLETSIVTYSNDSKHKNLNVSEGTLKSHGAISEETVLEMARGLKEKTNCDIAISTSGEAGPNPSETEVGTVYTCIYFSDEDNDINHYFLSGNRNKIRKQTVYRVLSKLLYILRRKF</sequence>
<dbReference type="RefSeq" id="WP_216548910.1">
    <property type="nucleotide sequence ID" value="NZ_JAHLQO010000003.1"/>
</dbReference>
<dbReference type="PANTHER" id="PTHR13939:SF0">
    <property type="entry name" value="NMN AMIDOHYDROLASE-LIKE PROTEIN YFAY"/>
    <property type="match status" value="1"/>
</dbReference>
<comment type="caution">
    <text evidence="3">The sequence shown here is derived from an EMBL/GenBank/DDBJ whole genome shotgun (WGS) entry which is preliminary data.</text>
</comment>
<dbReference type="Proteomes" id="UP000783742">
    <property type="component" value="Unassembled WGS sequence"/>
</dbReference>
<dbReference type="InterPro" id="IPR050101">
    <property type="entry name" value="CinA"/>
</dbReference>
<dbReference type="NCBIfam" id="TIGR00200">
    <property type="entry name" value="cinA_nterm"/>
    <property type="match status" value="1"/>
</dbReference>
<organism evidence="3 4">
    <name type="scientific">Peptoniphilus ovalis</name>
    <dbReference type="NCBI Taxonomy" id="2841503"/>
    <lineage>
        <taxon>Bacteria</taxon>
        <taxon>Bacillati</taxon>
        <taxon>Bacillota</taxon>
        <taxon>Tissierellia</taxon>
        <taxon>Tissierellales</taxon>
        <taxon>Peptoniphilaceae</taxon>
        <taxon>Peptoniphilus</taxon>
    </lineage>
</organism>
<dbReference type="NCBIfam" id="TIGR00199">
    <property type="entry name" value="PncC_domain"/>
    <property type="match status" value="1"/>
</dbReference>
<dbReference type="CDD" id="cd00885">
    <property type="entry name" value="cinA"/>
    <property type="match status" value="1"/>
</dbReference>
<dbReference type="SMART" id="SM00852">
    <property type="entry name" value="MoCF_biosynth"/>
    <property type="match status" value="1"/>
</dbReference>
<evidence type="ECO:0000256" key="1">
    <source>
        <dbReference type="HAMAP-Rule" id="MF_00226"/>
    </source>
</evidence>
<dbReference type="Pfam" id="PF02464">
    <property type="entry name" value="CinA"/>
    <property type="match status" value="1"/>
</dbReference>
<accession>A0ABS6FIK0</accession>
<dbReference type="PANTHER" id="PTHR13939">
    <property type="entry name" value="NICOTINAMIDE-NUCLEOTIDE AMIDOHYDROLASE PNCC"/>
    <property type="match status" value="1"/>
</dbReference>